<keyword evidence="2 6" id="KW-0812">Transmembrane</keyword>
<organism evidence="7 8">
    <name type="scientific">Mortierella alpina</name>
    <name type="common">Oleaginous fungus</name>
    <name type="synonym">Mortierella renispora</name>
    <dbReference type="NCBI Taxonomy" id="64518"/>
    <lineage>
        <taxon>Eukaryota</taxon>
        <taxon>Fungi</taxon>
        <taxon>Fungi incertae sedis</taxon>
        <taxon>Mucoromycota</taxon>
        <taxon>Mortierellomycotina</taxon>
        <taxon>Mortierellomycetes</taxon>
        <taxon>Mortierellales</taxon>
        <taxon>Mortierellaceae</taxon>
        <taxon>Mortierella</taxon>
    </lineage>
</organism>
<feature type="region of interest" description="Disordered" evidence="5">
    <location>
        <begin position="1"/>
        <end position="64"/>
    </location>
</feature>
<comment type="subcellular location">
    <subcellularLocation>
        <location evidence="1">Membrane</location>
        <topology evidence="1">Multi-pass membrane protein</topology>
    </subcellularLocation>
</comment>
<protein>
    <recommendedName>
        <fullName evidence="9">Gated mechanosensitive channel</fullName>
    </recommendedName>
</protein>
<sequence length="326" mass="35396">MSNYSNPYSNNNNANSGHFNPQGSSSAYRQEDYHPLQGGRQDQQQQQQQQQQGDYGEKQQAKKRNLNPAKAVVGGITHGTQAVVGGVTQGTQAVRGGFSQVEKGITNAGSKLAKAPGVSQGVSFFADYRKFMDRGNVIDLAVAVVIGGCLAMLNCFENLGAAFTAIVTSLVTDIITPVIALASGKNLQENFIILRRNATFPADTQWATRLQAQQGGNITWNWGNFVQTVINFFIVSACVFVIVKVYQSARNTKTEVTEKKCDYCLKDIPLNSVRCPNCTTWLDWDACAKVTNMERAAQGADTAVSSPFVDHAGGDYQNTQSSLARF</sequence>
<dbReference type="InterPro" id="IPR037673">
    <property type="entry name" value="MSC/AndL"/>
</dbReference>
<dbReference type="InterPro" id="IPR036019">
    <property type="entry name" value="MscL_channel"/>
</dbReference>
<feature type="compositionally biased region" description="Low complexity" evidence="5">
    <location>
        <begin position="1"/>
        <end position="16"/>
    </location>
</feature>
<keyword evidence="4 6" id="KW-0472">Membrane</keyword>
<evidence type="ECO:0000313" key="7">
    <source>
        <dbReference type="EMBL" id="KAG9325587.1"/>
    </source>
</evidence>
<feature type="transmembrane region" description="Helical" evidence="6">
    <location>
        <begin position="159"/>
        <end position="182"/>
    </location>
</feature>
<feature type="compositionally biased region" description="Low complexity" evidence="5">
    <location>
        <begin position="37"/>
        <end position="54"/>
    </location>
</feature>
<accession>A0A9P8AAX1</accession>
<evidence type="ECO:0000256" key="2">
    <source>
        <dbReference type="ARBA" id="ARBA00022692"/>
    </source>
</evidence>
<evidence type="ECO:0000313" key="8">
    <source>
        <dbReference type="Proteomes" id="UP000717515"/>
    </source>
</evidence>
<dbReference type="PANTHER" id="PTHR30266:SF2">
    <property type="entry name" value="LARGE-CONDUCTANCE MECHANOSENSITIVE CHANNEL"/>
    <property type="match status" value="1"/>
</dbReference>
<comment type="caution">
    <text evidence="7">The sequence shown here is derived from an EMBL/GenBank/DDBJ whole genome shotgun (WGS) entry which is preliminary data.</text>
</comment>
<evidence type="ECO:0000256" key="6">
    <source>
        <dbReference type="SAM" id="Phobius"/>
    </source>
</evidence>
<feature type="compositionally biased region" description="Polar residues" evidence="5">
    <location>
        <begin position="17"/>
        <end position="28"/>
    </location>
</feature>
<keyword evidence="3 6" id="KW-1133">Transmembrane helix</keyword>
<evidence type="ECO:0000256" key="5">
    <source>
        <dbReference type="SAM" id="MobiDB-lite"/>
    </source>
</evidence>
<dbReference type="PANTHER" id="PTHR30266">
    <property type="entry name" value="MECHANOSENSITIVE CHANNEL MSCL"/>
    <property type="match status" value="1"/>
</dbReference>
<evidence type="ECO:0000256" key="1">
    <source>
        <dbReference type="ARBA" id="ARBA00004141"/>
    </source>
</evidence>
<dbReference type="Pfam" id="PF01741">
    <property type="entry name" value="MscL"/>
    <property type="match status" value="2"/>
</dbReference>
<name>A0A9P8AAX1_MORAP</name>
<dbReference type="EMBL" id="JAIFTL010000037">
    <property type="protein sequence ID" value="KAG9325587.1"/>
    <property type="molecule type" value="Genomic_DNA"/>
</dbReference>
<reference evidence="7" key="1">
    <citation type="submission" date="2021-07" db="EMBL/GenBank/DDBJ databases">
        <title>Draft genome of Mortierella alpina, strain LL118, isolated from an aspen leaf litter sample.</title>
        <authorList>
            <person name="Yang S."/>
            <person name="Vinatzer B.A."/>
        </authorList>
    </citation>
    <scope>NUCLEOTIDE SEQUENCE</scope>
    <source>
        <strain evidence="7">LL118</strain>
    </source>
</reference>
<evidence type="ECO:0008006" key="9">
    <source>
        <dbReference type="Google" id="ProtNLM"/>
    </source>
</evidence>
<dbReference type="InterPro" id="IPR019823">
    <property type="entry name" value="Mechanosensitive_channel_CS"/>
</dbReference>
<dbReference type="Proteomes" id="UP000717515">
    <property type="component" value="Unassembled WGS sequence"/>
</dbReference>
<dbReference type="AlphaFoldDB" id="A0A9P8AAX1"/>
<dbReference type="Gene3D" id="1.10.1200.120">
    <property type="entry name" value="Large-conductance mechanosensitive channel, MscL, domain 1"/>
    <property type="match status" value="2"/>
</dbReference>
<dbReference type="GO" id="GO:0008381">
    <property type="term" value="F:mechanosensitive monoatomic ion channel activity"/>
    <property type="evidence" value="ECO:0007669"/>
    <property type="project" value="TreeGrafter"/>
</dbReference>
<proteinExistence type="predicted"/>
<dbReference type="SUPFAM" id="SSF81330">
    <property type="entry name" value="Gated mechanosensitive channel"/>
    <property type="match status" value="1"/>
</dbReference>
<evidence type="ECO:0000256" key="4">
    <source>
        <dbReference type="ARBA" id="ARBA00023136"/>
    </source>
</evidence>
<dbReference type="PROSITE" id="PS01327">
    <property type="entry name" value="MSCL"/>
    <property type="match status" value="1"/>
</dbReference>
<gene>
    <name evidence="7" type="ORF">KVV02_004889</name>
</gene>
<evidence type="ECO:0000256" key="3">
    <source>
        <dbReference type="ARBA" id="ARBA00022989"/>
    </source>
</evidence>
<dbReference type="GO" id="GO:0016020">
    <property type="term" value="C:membrane"/>
    <property type="evidence" value="ECO:0007669"/>
    <property type="project" value="UniProtKB-SubCell"/>
</dbReference>